<reference evidence="1 2" key="1">
    <citation type="submission" date="2018-12" db="EMBL/GenBank/DDBJ databases">
        <authorList>
            <person name="Yang Y."/>
        </authorList>
    </citation>
    <scope>NUCLEOTIDE SEQUENCE [LARGE SCALE GENOMIC DNA]</scope>
    <source>
        <strain evidence="1 2">L-25-5w-1</strain>
    </source>
</reference>
<evidence type="ECO:0000313" key="1">
    <source>
        <dbReference type="EMBL" id="RTR23055.1"/>
    </source>
</evidence>
<gene>
    <name evidence="1" type="ORF">EJ903_05680</name>
</gene>
<comment type="caution">
    <text evidence="1">The sequence shown here is derived from an EMBL/GenBank/DDBJ whole genome shotgun (WGS) entry which is preliminary data.</text>
</comment>
<accession>A0A3S0L0I2</accession>
<dbReference type="Proteomes" id="UP000277007">
    <property type="component" value="Unassembled WGS sequence"/>
</dbReference>
<dbReference type="AlphaFoldDB" id="A0A3S0L0I2"/>
<organism evidence="1 2">
    <name type="scientific">Azospirillum griseum</name>
    <dbReference type="NCBI Taxonomy" id="2496639"/>
    <lineage>
        <taxon>Bacteria</taxon>
        <taxon>Pseudomonadati</taxon>
        <taxon>Pseudomonadota</taxon>
        <taxon>Alphaproteobacteria</taxon>
        <taxon>Rhodospirillales</taxon>
        <taxon>Azospirillaceae</taxon>
        <taxon>Azospirillum</taxon>
    </lineage>
</organism>
<keyword evidence="2" id="KW-1185">Reference proteome</keyword>
<name>A0A3S0L0I2_9PROT</name>
<sequence length="111" mass="11955">MADVMIRIWGEWHPFDATVRSRVPLGTPLTLYVEGGDGPGWTWTGGGRVGIEDHRPGALACAECAITGADSGYVIDGNAYAPLRWYRDRQGIEAYFTDPLPSNGTATGEAQ</sequence>
<protein>
    <submittedName>
        <fullName evidence="1">Uncharacterized protein</fullName>
    </submittedName>
</protein>
<evidence type="ECO:0000313" key="2">
    <source>
        <dbReference type="Proteomes" id="UP000277007"/>
    </source>
</evidence>
<dbReference type="OrthoDB" id="9971103at2"/>
<proteinExistence type="predicted"/>
<dbReference type="RefSeq" id="WP_126612959.1">
    <property type="nucleotide sequence ID" value="NZ_JBHUCY010000004.1"/>
</dbReference>
<dbReference type="EMBL" id="RXMA01000003">
    <property type="protein sequence ID" value="RTR23055.1"/>
    <property type="molecule type" value="Genomic_DNA"/>
</dbReference>